<dbReference type="Pfam" id="PF02705">
    <property type="entry name" value="K_trans"/>
    <property type="match status" value="1"/>
</dbReference>
<evidence type="ECO:0000256" key="2">
    <source>
        <dbReference type="ARBA" id="ARBA00008440"/>
    </source>
</evidence>
<dbReference type="PROSITE" id="PS50086">
    <property type="entry name" value="TBC_RABGAP"/>
    <property type="match status" value="1"/>
</dbReference>
<comment type="similarity">
    <text evidence="2">Belongs to the HAK/KUP transporter (TC 2.A.72.3) family.</text>
</comment>
<feature type="transmembrane region" description="Helical" evidence="3">
    <location>
        <begin position="82"/>
        <end position="105"/>
    </location>
</feature>
<comment type="subcellular location">
    <subcellularLocation>
        <location evidence="1">Cell membrane</location>
        <topology evidence="1">Multi-pass membrane protein</topology>
    </subcellularLocation>
</comment>
<dbReference type="AlphaFoldDB" id="A0A6A2ZFF1"/>
<sequence length="425" mass="48434">MFIESLMNHLFSQWQRRPTDVHRRIEEERSKEQSGSMDSLESRWVFPGEDESEIEEDNTVMSYGVGVDSEDKDSPDFGIGRIIIHAFQILGVVFGDVGTSPLYTFSLMFSKAPINEDEDVIGELSLVLYTLLVIPLVKYVLIVLWANDGGEDTPISVFMLKVLSPELERSLKIKERLETRLTLNKLLLMLVLAGTSMVIAYEVVTPAMSNEVVMISIAFLVILFSVQKFGTIQVGLVVGPALFIWFCSLAGIGIYNLVKHDASVLRAFNPVHVYLYFKRNSAMRLEVVLYVQQDAMRNILIVFSKLNPGIRYVQGMNEILAPLFYVFKNDPDVEMAQLDNNNVRIRSTISRLSQLLKEHDEELWRHLEITNKEHYGKGERSTPLLRHHASLPRERVLAPKDENDQVAEIQVAKALEARIWYMATV</sequence>
<accession>A0A6A2ZFF1</accession>
<reference evidence="5" key="1">
    <citation type="submission" date="2019-09" db="EMBL/GenBank/DDBJ databases">
        <title>Draft genome information of white flower Hibiscus syriacus.</title>
        <authorList>
            <person name="Kim Y.-M."/>
        </authorList>
    </citation>
    <scope>NUCLEOTIDE SEQUENCE [LARGE SCALE GENOMIC DNA]</scope>
    <source>
        <strain evidence="5">YM2019G1</strain>
    </source>
</reference>
<proteinExistence type="inferred from homology"/>
<dbReference type="PANTHER" id="PTHR30540">
    <property type="entry name" value="OSMOTIC STRESS POTASSIUM TRANSPORTER"/>
    <property type="match status" value="1"/>
</dbReference>
<dbReference type="EMBL" id="VEPZ02001156">
    <property type="protein sequence ID" value="KAE8690270.1"/>
    <property type="molecule type" value="Genomic_DNA"/>
</dbReference>
<evidence type="ECO:0000313" key="6">
    <source>
        <dbReference type="Proteomes" id="UP000436088"/>
    </source>
</evidence>
<evidence type="ECO:0000259" key="4">
    <source>
        <dbReference type="PROSITE" id="PS50086"/>
    </source>
</evidence>
<dbReference type="GO" id="GO:0015079">
    <property type="term" value="F:potassium ion transmembrane transporter activity"/>
    <property type="evidence" value="ECO:0007669"/>
    <property type="project" value="InterPro"/>
</dbReference>
<dbReference type="SUPFAM" id="SSF47923">
    <property type="entry name" value="Ypt/Rab-GAP domain of gyp1p"/>
    <property type="match status" value="1"/>
</dbReference>
<dbReference type="InterPro" id="IPR035969">
    <property type="entry name" value="Rab-GAP_TBC_sf"/>
</dbReference>
<dbReference type="InterPro" id="IPR003855">
    <property type="entry name" value="K+_transporter"/>
</dbReference>
<feature type="transmembrane region" description="Helical" evidence="3">
    <location>
        <begin position="212"/>
        <end position="230"/>
    </location>
</feature>
<dbReference type="GO" id="GO:0000325">
    <property type="term" value="C:plant-type vacuole"/>
    <property type="evidence" value="ECO:0007669"/>
    <property type="project" value="TreeGrafter"/>
</dbReference>
<name>A0A6A2ZFF1_HIBSY</name>
<organism evidence="5 6">
    <name type="scientific">Hibiscus syriacus</name>
    <name type="common">Rose of Sharon</name>
    <dbReference type="NCBI Taxonomy" id="106335"/>
    <lineage>
        <taxon>Eukaryota</taxon>
        <taxon>Viridiplantae</taxon>
        <taxon>Streptophyta</taxon>
        <taxon>Embryophyta</taxon>
        <taxon>Tracheophyta</taxon>
        <taxon>Spermatophyta</taxon>
        <taxon>Magnoliopsida</taxon>
        <taxon>eudicotyledons</taxon>
        <taxon>Gunneridae</taxon>
        <taxon>Pentapetalae</taxon>
        <taxon>rosids</taxon>
        <taxon>malvids</taxon>
        <taxon>Malvales</taxon>
        <taxon>Malvaceae</taxon>
        <taxon>Malvoideae</taxon>
        <taxon>Hibiscus</taxon>
    </lineage>
</organism>
<gene>
    <name evidence="5" type="ORF">F3Y22_tig00110904pilonHSYRG00298</name>
</gene>
<evidence type="ECO:0000313" key="5">
    <source>
        <dbReference type="EMBL" id="KAE8690270.1"/>
    </source>
</evidence>
<keyword evidence="6" id="KW-1185">Reference proteome</keyword>
<evidence type="ECO:0000256" key="1">
    <source>
        <dbReference type="ARBA" id="ARBA00004651"/>
    </source>
</evidence>
<protein>
    <submittedName>
        <fullName evidence="5">Potassium transporter 7</fullName>
    </submittedName>
</protein>
<dbReference type="GO" id="GO:0005886">
    <property type="term" value="C:plasma membrane"/>
    <property type="evidence" value="ECO:0007669"/>
    <property type="project" value="UniProtKB-SubCell"/>
</dbReference>
<dbReference type="Gene3D" id="1.10.8.270">
    <property type="entry name" value="putative rabgap domain of human tbc1 domain family member 14 like domains"/>
    <property type="match status" value="1"/>
</dbReference>
<comment type="caution">
    <text evidence="5">The sequence shown here is derived from an EMBL/GenBank/DDBJ whole genome shotgun (WGS) entry which is preliminary data.</text>
</comment>
<keyword evidence="3" id="KW-0472">Membrane</keyword>
<keyword evidence="3" id="KW-1133">Transmembrane helix</keyword>
<dbReference type="GO" id="GO:0005774">
    <property type="term" value="C:vacuolar membrane"/>
    <property type="evidence" value="ECO:0007669"/>
    <property type="project" value="TreeGrafter"/>
</dbReference>
<dbReference type="Pfam" id="PF00566">
    <property type="entry name" value="RabGAP-TBC"/>
    <property type="match status" value="1"/>
</dbReference>
<keyword evidence="3" id="KW-0812">Transmembrane</keyword>
<dbReference type="InterPro" id="IPR000195">
    <property type="entry name" value="Rab-GAP-TBC_dom"/>
</dbReference>
<dbReference type="PANTHER" id="PTHR30540:SF8">
    <property type="entry name" value="POTASSIUM TRANSPORTER 7"/>
    <property type="match status" value="1"/>
</dbReference>
<feature type="transmembrane region" description="Helical" evidence="3">
    <location>
        <begin position="186"/>
        <end position="205"/>
    </location>
</feature>
<evidence type="ECO:0000256" key="3">
    <source>
        <dbReference type="SAM" id="Phobius"/>
    </source>
</evidence>
<feature type="transmembrane region" description="Helical" evidence="3">
    <location>
        <begin position="126"/>
        <end position="146"/>
    </location>
</feature>
<dbReference type="InterPro" id="IPR053951">
    <property type="entry name" value="K_trans_N"/>
</dbReference>
<feature type="domain" description="Rab-GAP TBC" evidence="4">
    <location>
        <begin position="235"/>
        <end position="425"/>
    </location>
</feature>
<dbReference type="Proteomes" id="UP000436088">
    <property type="component" value="Unassembled WGS sequence"/>
</dbReference>
<feature type="transmembrane region" description="Helical" evidence="3">
    <location>
        <begin position="236"/>
        <end position="258"/>
    </location>
</feature>